<evidence type="ECO:0000313" key="7">
    <source>
        <dbReference type="Proteomes" id="UP001144612"/>
    </source>
</evidence>
<feature type="binding site" evidence="4">
    <location>
        <position position="10"/>
    </location>
    <ligand>
        <name>Zn(2+)</name>
        <dbReference type="ChEBI" id="CHEBI:29105"/>
        <label>1</label>
    </ligand>
</feature>
<dbReference type="CDD" id="cd07437">
    <property type="entry name" value="PHP_HisPPase_Ycdx_like"/>
    <property type="match status" value="1"/>
</dbReference>
<feature type="binding site" evidence="4">
    <location>
        <position position="16"/>
    </location>
    <ligand>
        <name>Zn(2+)</name>
        <dbReference type="ChEBI" id="CHEBI:29105"/>
        <label>2</label>
    </ligand>
</feature>
<dbReference type="SMART" id="SM00481">
    <property type="entry name" value="POLIIIAc"/>
    <property type="match status" value="1"/>
</dbReference>
<accession>A0ABT4D5I9</accession>
<dbReference type="PANTHER" id="PTHR36928">
    <property type="entry name" value="PHOSPHATASE YCDX-RELATED"/>
    <property type="match status" value="1"/>
</dbReference>
<feature type="binding site" evidence="4">
    <location>
        <position position="102"/>
    </location>
    <ligand>
        <name>Zn(2+)</name>
        <dbReference type="ChEBI" id="CHEBI:29105"/>
        <label>3</label>
    </ligand>
</feature>
<comment type="cofactor">
    <cofactor evidence="4">
        <name>Zn(2+)</name>
        <dbReference type="ChEBI" id="CHEBI:29105"/>
    </cofactor>
    <text evidence="4">Binds 3 Zn(2+) ions per subunit.</text>
</comment>
<feature type="binding site" evidence="4">
    <location>
        <position position="41"/>
    </location>
    <ligand>
        <name>Zn(2+)</name>
        <dbReference type="ChEBI" id="CHEBI:29105"/>
        <label>2</label>
    </ligand>
</feature>
<dbReference type="InterPro" id="IPR004013">
    <property type="entry name" value="PHP_dom"/>
</dbReference>
<evidence type="ECO:0000256" key="3">
    <source>
        <dbReference type="ARBA" id="ARBA00022833"/>
    </source>
</evidence>
<dbReference type="Pfam" id="PF02811">
    <property type="entry name" value="PHP"/>
    <property type="match status" value="1"/>
</dbReference>
<name>A0ABT4D5I9_9CLOT</name>
<comment type="similarity">
    <text evidence="4">Belongs to the PHP family.</text>
</comment>
<dbReference type="EMBL" id="JAPQFJ010000002">
    <property type="protein sequence ID" value="MCY6957557.1"/>
    <property type="molecule type" value="Genomic_DNA"/>
</dbReference>
<dbReference type="HAMAP" id="MF_01561">
    <property type="entry name" value="YcdX_phosphat"/>
    <property type="match status" value="1"/>
</dbReference>
<keyword evidence="1 4" id="KW-0479">Metal-binding</keyword>
<feature type="binding site" evidence="4">
    <location>
        <position position="132"/>
    </location>
    <ligand>
        <name>Zn(2+)</name>
        <dbReference type="ChEBI" id="CHEBI:29105"/>
        <label>3</label>
    </ligand>
</feature>
<dbReference type="InterPro" id="IPR003141">
    <property type="entry name" value="Pol/His_phosphatase_N"/>
</dbReference>
<feature type="domain" description="Polymerase/histidinol phosphatase N-terminal" evidence="5">
    <location>
        <begin position="5"/>
        <end position="79"/>
    </location>
</feature>
<feature type="binding site" evidence="4">
    <location>
        <position position="74"/>
    </location>
    <ligand>
        <name>Zn(2+)</name>
        <dbReference type="ChEBI" id="CHEBI:29105"/>
        <label>3</label>
    </ligand>
</feature>
<dbReference type="Gene3D" id="3.20.20.140">
    <property type="entry name" value="Metal-dependent hydrolases"/>
    <property type="match status" value="1"/>
</dbReference>
<dbReference type="InterPro" id="IPR016195">
    <property type="entry name" value="Pol/histidinol_Pase-like"/>
</dbReference>
<dbReference type="SUPFAM" id="SSF89550">
    <property type="entry name" value="PHP domain-like"/>
    <property type="match status" value="1"/>
</dbReference>
<dbReference type="RefSeq" id="WP_268059940.1">
    <property type="nucleotide sequence ID" value="NZ_JAPQFJ010000002.1"/>
</dbReference>
<organism evidence="6 7">
    <name type="scientific">Clostridium brassicae</name>
    <dbReference type="NCBI Taxonomy" id="2999072"/>
    <lineage>
        <taxon>Bacteria</taxon>
        <taxon>Bacillati</taxon>
        <taxon>Bacillota</taxon>
        <taxon>Clostridia</taxon>
        <taxon>Eubacteriales</taxon>
        <taxon>Clostridiaceae</taxon>
        <taxon>Clostridium</taxon>
    </lineage>
</organism>
<evidence type="ECO:0000259" key="5">
    <source>
        <dbReference type="SMART" id="SM00481"/>
    </source>
</evidence>
<keyword evidence="3 4" id="KW-0862">Zinc</keyword>
<sequence length="244" mass="27589">MKYVLDVHTHTIVSGHAYSTLLENAKYASEIGLKLLGTTEHGPNMPAAPHIWYFGNYKVLPRDIYGVKMLYGCEVNIIDRNGNTDVPENILKELDIVIASLHEPCIEPGTAEENTEAFLNAMDNAYIDIIGHSGNPNYPIYEEEIVKKAKEKNILIELNNSSFKTSRLGSEPICIKIAQLCKEYGTKVILGSDSHMCFSIGKFDKLEEVMRDIRMPEELIINTDEKKLIRYLKDKGKIKDIKLD</sequence>
<feature type="binding site" evidence="4">
    <location>
        <position position="8"/>
    </location>
    <ligand>
        <name>Zn(2+)</name>
        <dbReference type="ChEBI" id="CHEBI:29105"/>
        <label>1</label>
    </ligand>
</feature>
<protein>
    <submittedName>
        <fullName evidence="6">Phosphatase</fullName>
    </submittedName>
</protein>
<dbReference type="PANTHER" id="PTHR36928:SF1">
    <property type="entry name" value="PHOSPHATASE YCDX-RELATED"/>
    <property type="match status" value="1"/>
</dbReference>
<keyword evidence="7" id="KW-1185">Reference proteome</keyword>
<reference evidence="6" key="1">
    <citation type="submission" date="2022-12" db="EMBL/GenBank/DDBJ databases">
        <title>Clostridium sp. nov., isolated from industrial wastewater.</title>
        <authorList>
            <person name="Jiayan W."/>
        </authorList>
    </citation>
    <scope>NUCLEOTIDE SEQUENCE</scope>
    <source>
        <strain evidence="6">ZC22-4</strain>
    </source>
</reference>
<feature type="binding site" evidence="4">
    <location>
        <position position="195"/>
    </location>
    <ligand>
        <name>Zn(2+)</name>
        <dbReference type="ChEBI" id="CHEBI:29105"/>
        <label>2</label>
    </ligand>
</feature>
<comment type="caution">
    <text evidence="6">The sequence shown here is derived from an EMBL/GenBank/DDBJ whole genome shotgun (WGS) entry which is preliminary data.</text>
</comment>
<dbReference type="NCBIfam" id="NF006702">
    <property type="entry name" value="PRK09248.1"/>
    <property type="match status" value="1"/>
</dbReference>
<evidence type="ECO:0000256" key="2">
    <source>
        <dbReference type="ARBA" id="ARBA00022801"/>
    </source>
</evidence>
<evidence type="ECO:0000256" key="4">
    <source>
        <dbReference type="HAMAP-Rule" id="MF_01561"/>
    </source>
</evidence>
<evidence type="ECO:0000256" key="1">
    <source>
        <dbReference type="ARBA" id="ARBA00022723"/>
    </source>
</evidence>
<feature type="binding site" evidence="4">
    <location>
        <position position="193"/>
    </location>
    <ligand>
        <name>Zn(2+)</name>
        <dbReference type="ChEBI" id="CHEBI:29105"/>
        <label>1</label>
    </ligand>
</feature>
<dbReference type="InterPro" id="IPR050243">
    <property type="entry name" value="PHP_phosphatase"/>
</dbReference>
<keyword evidence="2 4" id="KW-0378">Hydrolase</keyword>
<dbReference type="Proteomes" id="UP001144612">
    <property type="component" value="Unassembled WGS sequence"/>
</dbReference>
<dbReference type="InterPro" id="IPR023710">
    <property type="entry name" value="Phosphatase_YcdX_put"/>
</dbReference>
<evidence type="ECO:0000313" key="6">
    <source>
        <dbReference type="EMBL" id="MCY6957557.1"/>
    </source>
</evidence>
<gene>
    <name evidence="6" type="ORF">OW729_02925</name>
</gene>
<feature type="binding site" evidence="4">
    <location>
        <position position="74"/>
    </location>
    <ligand>
        <name>Zn(2+)</name>
        <dbReference type="ChEBI" id="CHEBI:29105"/>
        <label>1</label>
    </ligand>
</feature>
<proteinExistence type="inferred from homology"/>